<keyword evidence="2" id="KW-1185">Reference proteome</keyword>
<dbReference type="Proteomes" id="UP000231960">
    <property type="component" value="Unassembled WGS sequence"/>
</dbReference>
<evidence type="ECO:0000313" key="2">
    <source>
        <dbReference type="Proteomes" id="UP000231960"/>
    </source>
</evidence>
<reference evidence="1 2" key="1">
    <citation type="submission" date="2017-06" db="EMBL/GenBank/DDBJ databases">
        <title>Description of Avrilella dinanensis gen. nov. sp. nov.</title>
        <authorList>
            <person name="Leyer C."/>
            <person name="Sassi M."/>
            <person name="Minet J."/>
            <person name="Kayal S."/>
            <person name="Cattoir V."/>
        </authorList>
    </citation>
    <scope>NUCLEOTIDE SEQUENCE [LARGE SCALE GENOMIC DNA]</scope>
    <source>
        <strain evidence="1 2">UR159</strain>
    </source>
</reference>
<dbReference type="Pfam" id="PF09674">
    <property type="entry name" value="DUF2400"/>
    <property type="match status" value="1"/>
</dbReference>
<name>A0A2M9R7D6_9FLAO</name>
<evidence type="ECO:0000313" key="1">
    <source>
        <dbReference type="EMBL" id="PJR04764.1"/>
    </source>
</evidence>
<dbReference type="OrthoDB" id="9773332at2"/>
<dbReference type="NCBIfam" id="TIGR02757">
    <property type="entry name" value="TIGR02757 family protein"/>
    <property type="match status" value="1"/>
</dbReference>
<dbReference type="InterPro" id="IPR014127">
    <property type="entry name" value="CHP02757"/>
</dbReference>
<protein>
    <submittedName>
        <fullName evidence="1">TIGR02757 family protein</fullName>
    </submittedName>
</protein>
<accession>A0A2M9R7D6</accession>
<dbReference type="RefSeq" id="WP_100678714.1">
    <property type="nucleotide sequence ID" value="NZ_NIPO01000001.1"/>
</dbReference>
<organism evidence="1 2">
    <name type="scientific">Avrilella dinanensis</name>
    <dbReference type="NCBI Taxonomy" id="2008672"/>
    <lineage>
        <taxon>Bacteria</taxon>
        <taxon>Pseudomonadati</taxon>
        <taxon>Bacteroidota</taxon>
        <taxon>Flavobacteriia</taxon>
        <taxon>Flavobacteriales</taxon>
        <taxon>Flavobacteriaceae</taxon>
        <taxon>Avrilella</taxon>
    </lineage>
</organism>
<proteinExistence type="predicted"/>
<sequence length="253" mass="29175">MKQAELKEFLDAKAELHNRPDFIESDPIQIPHRFTTKEDIEISGFLAATIAWGNRKMIINSANKMMNALGNNPYDFVMSATDEQINRIDNIVHRTFNSEDFRYFIQSLRNIYTRHGGLEKVFSSNSHINLQHRISDFKKIFFEIDHPSRTTKHISDPLKGSSSKRLNMYLRWLCRNDDKGVDFGIWKSISPAELSCPLDVHSGNVARKLGLLTRKQNDAKALQELDANLRELDPIDPVKYDFALFGLGVFEKF</sequence>
<comment type="caution">
    <text evidence="1">The sequence shown here is derived from an EMBL/GenBank/DDBJ whole genome shotgun (WGS) entry which is preliminary data.</text>
</comment>
<gene>
    <name evidence="1" type="ORF">CDL10_09575</name>
</gene>
<dbReference type="EMBL" id="NIPO01000001">
    <property type="protein sequence ID" value="PJR04764.1"/>
    <property type="molecule type" value="Genomic_DNA"/>
</dbReference>
<dbReference type="AlphaFoldDB" id="A0A2M9R7D6"/>